<evidence type="ECO:0000256" key="1">
    <source>
        <dbReference type="ARBA" id="ARBA00004168"/>
    </source>
</evidence>
<dbReference type="SUPFAM" id="SSF49401">
    <property type="entry name" value="Bacterial adhesins"/>
    <property type="match status" value="1"/>
</dbReference>
<evidence type="ECO:0000256" key="5">
    <source>
        <dbReference type="ARBA" id="ARBA00023088"/>
    </source>
</evidence>
<name>G8PEV1_PEDCP</name>
<keyword evidence="2" id="KW-0134">Cell wall</keyword>
<dbReference type="Pfam" id="PF17961">
    <property type="entry name" value="Big_8"/>
    <property type="match status" value="1"/>
</dbReference>
<keyword evidence="6" id="KW-1133">Transmembrane helix</keyword>
<keyword evidence="5" id="KW-0572">Peptidoglycan-anchor</keyword>
<dbReference type="GO" id="GO:0007155">
    <property type="term" value="P:cell adhesion"/>
    <property type="evidence" value="ECO:0007669"/>
    <property type="project" value="InterPro"/>
</dbReference>
<dbReference type="InterPro" id="IPR008966">
    <property type="entry name" value="Adhesion_dom_sf"/>
</dbReference>
<keyword evidence="11" id="KW-1185">Reference proteome</keyword>
<dbReference type="PATRIC" id="fig|701521.8.peg.147"/>
<evidence type="ECO:0000259" key="8">
    <source>
        <dbReference type="Pfam" id="PF05737"/>
    </source>
</evidence>
<organism evidence="10 11">
    <name type="scientific">Pediococcus claussenii (strain ATCC BAA-344 / DSM 14800 / JCM 18046 / KCTC 3811 / LMG 21948 / P06)</name>
    <dbReference type="NCBI Taxonomy" id="701521"/>
    <lineage>
        <taxon>Bacteria</taxon>
        <taxon>Bacillati</taxon>
        <taxon>Bacillota</taxon>
        <taxon>Bacilli</taxon>
        <taxon>Lactobacillales</taxon>
        <taxon>Lactobacillaceae</taxon>
        <taxon>Pediococcus</taxon>
    </lineage>
</organism>
<dbReference type="STRING" id="701521.PECL_157"/>
<dbReference type="EMBL" id="CP003137">
    <property type="protein sequence ID" value="AEV94481.1"/>
    <property type="molecule type" value="Genomic_DNA"/>
</dbReference>
<accession>G8PEV1</accession>
<evidence type="ECO:0000256" key="2">
    <source>
        <dbReference type="ARBA" id="ARBA00022512"/>
    </source>
</evidence>
<evidence type="ECO:0000259" key="9">
    <source>
        <dbReference type="Pfam" id="PF17961"/>
    </source>
</evidence>
<sequence>MKKLKNLVIVCLLTLVTVAVSGKKVNADTNDDFVQEVSLTNDNGVKTDKFDLYDRVQINWHFVFKNHEKENKLIELKIPSILQPVRTEILDLKTESGKAIGKIHVDANSQLIQIKLDTNVEKATEGTVKVWTQFIPSKIKISGIYKLDWGNSKHNNVNITGVDQRPNPNEMLSTWYWFDKKRPDIIHWRNRIDFSKKSAGNFTFKVNLGKVQRIVKPSLNLAEVEYTDKKSRKFKMIEPMVKRTITDKNNNVIINFESKKPEVFILDYETQMIADNKGSYKSVEQLAVNKTQVASNTRVVEKHVNSGVGKIWSLKDSRGHMKKWMLVTLISGLAVLFIGFGWLIFRS</sequence>
<evidence type="ECO:0000313" key="11">
    <source>
        <dbReference type="Proteomes" id="UP000005444"/>
    </source>
</evidence>
<dbReference type="InterPro" id="IPR041171">
    <property type="entry name" value="SDR_Ig"/>
</dbReference>
<keyword evidence="3" id="KW-0964">Secreted</keyword>
<dbReference type="KEGG" id="pce:PECL_157"/>
<feature type="chain" id="PRO_5003513667" evidence="7">
    <location>
        <begin position="28"/>
        <end position="347"/>
    </location>
</feature>
<dbReference type="HOGENOM" id="CLU_798887_0_0_9"/>
<protein>
    <submittedName>
        <fullName evidence="10">Outer membrane protein</fullName>
    </submittedName>
</protein>
<evidence type="ECO:0000256" key="4">
    <source>
        <dbReference type="ARBA" id="ARBA00022729"/>
    </source>
</evidence>
<evidence type="ECO:0000313" key="10">
    <source>
        <dbReference type="EMBL" id="AEV94481.1"/>
    </source>
</evidence>
<dbReference type="InterPro" id="IPR008456">
    <property type="entry name" value="Collagen-bd_dom"/>
</dbReference>
<gene>
    <name evidence="10" type="ordered locus">PECL_157</name>
</gene>
<reference evidence="10 11" key="1">
    <citation type="journal article" date="2012" name="J. Bacteriol.">
        <title>Complete Genome Sequence of the Beer Spoilage Organism Pediococcus claussenii ATCC BAA-344T.</title>
        <authorList>
            <person name="Pittet V."/>
            <person name="Abegunde T."/>
            <person name="Marfleet T."/>
            <person name="Haakensen M."/>
            <person name="Morrow K."/>
            <person name="Jayaprakash T."/>
            <person name="Schroeder K."/>
            <person name="Trost B."/>
            <person name="Byrns S."/>
            <person name="Bergsveinson J."/>
            <person name="Kusalik A."/>
            <person name="Ziola B."/>
        </authorList>
    </citation>
    <scope>NUCLEOTIDE SEQUENCE [LARGE SCALE GENOMIC DNA]</scope>
    <source>
        <strain evidence="10 11">ATCC BAA-344</strain>
    </source>
</reference>
<proteinExistence type="predicted"/>
<comment type="subcellular location">
    <subcellularLocation>
        <location evidence="1">Secreted</location>
        <location evidence="1">Cell wall</location>
        <topology evidence="1">Peptidoglycan-anchor</topology>
    </subcellularLocation>
</comment>
<dbReference type="AlphaFoldDB" id="G8PEV1"/>
<evidence type="ECO:0000256" key="7">
    <source>
        <dbReference type="SAM" id="SignalP"/>
    </source>
</evidence>
<keyword evidence="6" id="KW-0812">Transmembrane</keyword>
<keyword evidence="6" id="KW-0472">Membrane</keyword>
<feature type="domain" description="SDR-like Ig" evidence="9">
    <location>
        <begin position="50"/>
        <end position="140"/>
    </location>
</feature>
<feature type="signal peptide" evidence="7">
    <location>
        <begin position="1"/>
        <end position="27"/>
    </location>
</feature>
<keyword evidence="4 7" id="KW-0732">Signal</keyword>
<feature type="domain" description="Collagen binding" evidence="8">
    <location>
        <begin position="177"/>
        <end position="292"/>
    </location>
</feature>
<dbReference type="Gene3D" id="2.60.40.1280">
    <property type="match status" value="1"/>
</dbReference>
<evidence type="ECO:0000256" key="3">
    <source>
        <dbReference type="ARBA" id="ARBA00022525"/>
    </source>
</evidence>
<feature type="transmembrane region" description="Helical" evidence="6">
    <location>
        <begin position="324"/>
        <end position="345"/>
    </location>
</feature>
<dbReference type="InterPro" id="IPR011252">
    <property type="entry name" value="Fibrogen-bd_dom1"/>
</dbReference>
<dbReference type="RefSeq" id="WP_014214679.1">
    <property type="nucleotide sequence ID" value="NC_016605.1"/>
</dbReference>
<dbReference type="Proteomes" id="UP000005444">
    <property type="component" value="Chromosome"/>
</dbReference>
<dbReference type="eggNOG" id="COG4932">
    <property type="taxonomic scope" value="Bacteria"/>
</dbReference>
<evidence type="ECO:0000256" key="6">
    <source>
        <dbReference type="SAM" id="Phobius"/>
    </source>
</evidence>
<dbReference type="Pfam" id="PF05737">
    <property type="entry name" value="Collagen_bind"/>
    <property type="match status" value="1"/>
</dbReference>
<dbReference type="GO" id="GO:0005518">
    <property type="term" value="F:collagen binding"/>
    <property type="evidence" value="ECO:0007669"/>
    <property type="project" value="InterPro"/>
</dbReference>